<protein>
    <recommendedName>
        <fullName evidence="3">DUF3168 domain-containing protein</fullName>
    </recommendedName>
</protein>
<comment type="caution">
    <text evidence="1">The sequence shown here is derived from an EMBL/GenBank/DDBJ whole genome shotgun (WGS) entry which is preliminary data.</text>
</comment>
<dbReference type="AlphaFoldDB" id="A0A024QAK7"/>
<organism evidence="1 2">
    <name type="scientific">Virgibacillus massiliensis</name>
    <dbReference type="NCBI Taxonomy" id="1462526"/>
    <lineage>
        <taxon>Bacteria</taxon>
        <taxon>Bacillati</taxon>
        <taxon>Bacillota</taxon>
        <taxon>Bacilli</taxon>
        <taxon>Bacillales</taxon>
        <taxon>Bacillaceae</taxon>
        <taxon>Virgibacillus</taxon>
    </lineage>
</organism>
<keyword evidence="2" id="KW-1185">Reference proteome</keyword>
<evidence type="ECO:0008006" key="3">
    <source>
        <dbReference type="Google" id="ProtNLM"/>
    </source>
</evidence>
<dbReference type="OrthoDB" id="2454603at2"/>
<dbReference type="STRING" id="1462526.BN990_01858"/>
<evidence type="ECO:0000313" key="1">
    <source>
        <dbReference type="EMBL" id="CDQ39553.1"/>
    </source>
</evidence>
<reference evidence="1 2" key="1">
    <citation type="submission" date="2014-03" db="EMBL/GenBank/DDBJ databases">
        <authorList>
            <person name="Urmite Genomes U."/>
        </authorList>
    </citation>
    <scope>NUCLEOTIDE SEQUENCE [LARGE SCALE GENOMIC DNA]</scope>
    <source>
        <strain evidence="1 2">Vm-5</strain>
    </source>
</reference>
<accession>A0A024QAK7</accession>
<proteinExistence type="predicted"/>
<name>A0A024QAK7_9BACI</name>
<evidence type="ECO:0000313" key="2">
    <source>
        <dbReference type="Proteomes" id="UP000028875"/>
    </source>
</evidence>
<dbReference type="Proteomes" id="UP000028875">
    <property type="component" value="Unassembled WGS sequence"/>
</dbReference>
<gene>
    <name evidence="1" type="ORF">BN990_01858</name>
</gene>
<dbReference type="RefSeq" id="WP_038243602.1">
    <property type="nucleotide sequence ID" value="NZ_BNER01000002.1"/>
</dbReference>
<dbReference type="EMBL" id="CCDP010000001">
    <property type="protein sequence ID" value="CDQ39553.1"/>
    <property type="molecule type" value="Genomic_DNA"/>
</dbReference>
<reference evidence="2" key="2">
    <citation type="submission" date="2014-05" db="EMBL/GenBank/DDBJ databases">
        <title>Draft genome sequence of Virgibacillus massiliensis Vm-5.</title>
        <authorList>
            <person name="Khelaifia S."/>
            <person name="Croce O."/>
            <person name="Lagier J.C."/>
            <person name="Raoult D."/>
        </authorList>
    </citation>
    <scope>NUCLEOTIDE SEQUENCE [LARGE SCALE GENOMIC DNA]</scope>
    <source>
        <strain evidence="2">Vm-5</strain>
    </source>
</reference>
<dbReference type="eggNOG" id="ENOG5032WPK">
    <property type="taxonomic scope" value="Bacteria"/>
</dbReference>
<sequence>MINLKDDILNALESNTDLTSNLDIYKGYPAIFPNKAPANQDFNTYIIYQLINNVDIDYADNEALREYIQFQVSVFTKQGSTTLLGDEINSSMKSLGFFRSYIGEMYESDTGYTHISSRWKTKVRKGEK</sequence>